<feature type="compositionally biased region" description="Basic and acidic residues" evidence="1">
    <location>
        <begin position="61"/>
        <end position="115"/>
    </location>
</feature>
<feature type="compositionally biased region" description="Basic and acidic residues" evidence="1">
    <location>
        <begin position="205"/>
        <end position="220"/>
    </location>
</feature>
<feature type="compositionally biased region" description="Basic and acidic residues" evidence="1">
    <location>
        <begin position="146"/>
        <end position="161"/>
    </location>
</feature>
<gene>
    <name evidence="3" type="ORF">CSOJ01_12987</name>
</gene>
<evidence type="ECO:0000313" key="3">
    <source>
        <dbReference type="EMBL" id="KAF6797509.1"/>
    </source>
</evidence>
<organism evidence="3 4">
    <name type="scientific">Colletotrichum sojae</name>
    <dbReference type="NCBI Taxonomy" id="2175907"/>
    <lineage>
        <taxon>Eukaryota</taxon>
        <taxon>Fungi</taxon>
        <taxon>Dikarya</taxon>
        <taxon>Ascomycota</taxon>
        <taxon>Pezizomycotina</taxon>
        <taxon>Sordariomycetes</taxon>
        <taxon>Hypocreomycetidae</taxon>
        <taxon>Glomerellales</taxon>
        <taxon>Glomerellaceae</taxon>
        <taxon>Colletotrichum</taxon>
        <taxon>Colletotrichum orchidearum species complex</taxon>
    </lineage>
</organism>
<keyword evidence="2" id="KW-1133">Transmembrane helix</keyword>
<keyword evidence="2" id="KW-0812">Transmembrane</keyword>
<feature type="compositionally biased region" description="Polar residues" evidence="1">
    <location>
        <begin position="350"/>
        <end position="360"/>
    </location>
</feature>
<reference evidence="3 4" key="1">
    <citation type="journal article" date="2020" name="Phytopathology">
        <title>Genome Sequence Resources of Colletotrichum truncatum, C. plurivorum, C. musicola, and C. sojae: Four Species Pathogenic to Soybean (Glycine max).</title>
        <authorList>
            <person name="Rogerio F."/>
            <person name="Boufleur T.R."/>
            <person name="Ciampi-Guillardi M."/>
            <person name="Sukno S.A."/>
            <person name="Thon M.R."/>
            <person name="Massola Junior N.S."/>
            <person name="Baroncelli R."/>
        </authorList>
    </citation>
    <scope>NUCLEOTIDE SEQUENCE [LARGE SCALE GENOMIC DNA]</scope>
    <source>
        <strain evidence="3 4">LFN0009</strain>
    </source>
</reference>
<sequence>MGSTLKLRGHHETKTQTVETRQDPVRREKTTEKPRAQPETKTQPTNTEHDPIVAPLQLRRLTADYRDLEKMQAPVARHEAARNEKKTEKPRDHHETKTQPAQAHDKKTQAVETRQEPAAPVLRLRRETANPLDLQKMQATLTQQEPVRHEKTETPREHREQNVQTTETPQEPISHQPQWERRQTADARDLQKMKDIAAQWEAACNEKKTKEPRVQPEKDTQSIVTRQDPVVPTLRLRRETADHRDLEKMQTRQDPAPVPTKLQTTTAATAPAKPAVLVKTTDKIRDFFEKKTQPAAETGQPTPLQTAPRTTAVAPAAPAKSIVVAKTEERGGQQHKTETEKSRDHYEMKTQPTDTRQDSAVPQPLKITKNKDHDEKRTEEKKGKPGDHHHEKKTQPTETRQDPAPPRPSPAAQQTATTAAHTAAAAPQMSAVMAKAAVKSQSNHANVLERYNRTGDRQRYADVSERNPFRSVSPLRKPTRNNHEGWSGHQMNTSDWPPEKPQEPEVKEASGPAAAAQEPSRRPSVLAQVEACVQKVRGGKGIHTPVGEITKIWHKIRRDDDTKTNQDQTVAMFNVPPTREDDETAEKMERAKQEDELKKKFWEKLDRTLGLHQVRPHDDRNGDKNRREKGRISLLIAKVLIGLMGLSFFGWLVTMVALIVNQKSLERLEFILWPVLTVVGLVFSGSALVRAQENVDTARYDEETARQRELQVERASRGLGPEFEVVGNPSKNQQQLLRVMGGVGGSGSNAVAAVPEAATR</sequence>
<keyword evidence="2" id="KW-0472">Membrane</keyword>
<name>A0A8H6ITH6_9PEZI</name>
<feature type="compositionally biased region" description="Low complexity" evidence="1">
    <location>
        <begin position="410"/>
        <end position="437"/>
    </location>
</feature>
<evidence type="ECO:0000256" key="1">
    <source>
        <dbReference type="SAM" id="MobiDB-lite"/>
    </source>
</evidence>
<feature type="compositionally biased region" description="Basic and acidic residues" evidence="1">
    <location>
        <begin position="236"/>
        <end position="251"/>
    </location>
</feature>
<feature type="region of interest" description="Disordered" evidence="1">
    <location>
        <begin position="205"/>
        <end position="525"/>
    </location>
</feature>
<proteinExistence type="predicted"/>
<feature type="compositionally biased region" description="Low complexity" evidence="1">
    <location>
        <begin position="259"/>
        <end position="279"/>
    </location>
</feature>
<accession>A0A8H6ITH6</accession>
<dbReference type="Proteomes" id="UP000652219">
    <property type="component" value="Unassembled WGS sequence"/>
</dbReference>
<feature type="compositionally biased region" description="Basic and acidic residues" evidence="1">
    <location>
        <begin position="326"/>
        <end position="348"/>
    </location>
</feature>
<dbReference type="EMBL" id="WIGN01000355">
    <property type="protein sequence ID" value="KAF6797509.1"/>
    <property type="molecule type" value="Genomic_DNA"/>
</dbReference>
<feature type="compositionally biased region" description="Basic and acidic residues" evidence="1">
    <location>
        <begin position="280"/>
        <end position="292"/>
    </location>
</feature>
<feature type="compositionally biased region" description="Basic and acidic residues" evidence="1">
    <location>
        <begin position="450"/>
        <end position="468"/>
    </location>
</feature>
<feature type="compositionally biased region" description="Low complexity" evidence="1">
    <location>
        <begin position="306"/>
        <end position="325"/>
    </location>
</feature>
<dbReference type="AlphaFoldDB" id="A0A8H6ITH6"/>
<evidence type="ECO:0000313" key="4">
    <source>
        <dbReference type="Proteomes" id="UP000652219"/>
    </source>
</evidence>
<keyword evidence="4" id="KW-1185">Reference proteome</keyword>
<feature type="transmembrane region" description="Helical" evidence="2">
    <location>
        <begin position="634"/>
        <end position="659"/>
    </location>
</feature>
<evidence type="ECO:0000256" key="2">
    <source>
        <dbReference type="SAM" id="Phobius"/>
    </source>
</evidence>
<feature type="compositionally biased region" description="Polar residues" evidence="1">
    <location>
        <begin position="162"/>
        <end position="177"/>
    </location>
</feature>
<feature type="compositionally biased region" description="Basic and acidic residues" evidence="1">
    <location>
        <begin position="497"/>
        <end position="508"/>
    </location>
</feature>
<feature type="region of interest" description="Disordered" evidence="1">
    <location>
        <begin position="1"/>
        <end position="189"/>
    </location>
</feature>
<feature type="transmembrane region" description="Helical" evidence="2">
    <location>
        <begin position="671"/>
        <end position="689"/>
    </location>
</feature>
<feature type="compositionally biased region" description="Basic and acidic residues" evidence="1">
    <location>
        <begin position="369"/>
        <end position="401"/>
    </location>
</feature>
<feature type="compositionally biased region" description="Basic and acidic residues" evidence="1">
    <location>
        <begin position="178"/>
        <end position="189"/>
    </location>
</feature>
<feature type="compositionally biased region" description="Basic and acidic residues" evidence="1">
    <location>
        <begin position="10"/>
        <end position="38"/>
    </location>
</feature>
<protein>
    <submittedName>
        <fullName evidence="3">Uncharacterized protein</fullName>
    </submittedName>
</protein>
<comment type="caution">
    <text evidence="3">The sequence shown here is derived from an EMBL/GenBank/DDBJ whole genome shotgun (WGS) entry which is preliminary data.</text>
</comment>